<name>A0A5D3ALI9_9TREE</name>
<protein>
    <submittedName>
        <fullName evidence="2">Uncharacterized protein</fullName>
    </submittedName>
</protein>
<reference evidence="2 3" key="1">
    <citation type="submission" date="2017-05" db="EMBL/GenBank/DDBJ databases">
        <title>The Genome Sequence of Tsuchiyaea wingfieldii DSM 27421.</title>
        <authorList>
            <person name="Cuomo C."/>
            <person name="Passer A."/>
            <person name="Billmyre B."/>
            <person name="Heitman J."/>
        </authorList>
    </citation>
    <scope>NUCLEOTIDE SEQUENCE [LARGE SCALE GENOMIC DNA]</scope>
    <source>
        <strain evidence="2 3">DSM 27421</strain>
    </source>
</reference>
<evidence type="ECO:0000256" key="1">
    <source>
        <dbReference type="SAM" id="MobiDB-lite"/>
    </source>
</evidence>
<feature type="compositionally biased region" description="Acidic residues" evidence="1">
    <location>
        <begin position="450"/>
        <end position="460"/>
    </location>
</feature>
<comment type="caution">
    <text evidence="2">The sequence shown here is derived from an EMBL/GenBank/DDBJ whole genome shotgun (WGS) entry which is preliminary data.</text>
</comment>
<keyword evidence="3" id="KW-1185">Reference proteome</keyword>
<organism evidence="2 3">
    <name type="scientific">Cryptococcus floricola</name>
    <dbReference type="NCBI Taxonomy" id="2591691"/>
    <lineage>
        <taxon>Eukaryota</taxon>
        <taxon>Fungi</taxon>
        <taxon>Dikarya</taxon>
        <taxon>Basidiomycota</taxon>
        <taxon>Agaricomycotina</taxon>
        <taxon>Tremellomycetes</taxon>
        <taxon>Tremellales</taxon>
        <taxon>Cryptococcaceae</taxon>
        <taxon>Cryptococcus</taxon>
    </lineage>
</organism>
<gene>
    <name evidence="2" type="ORF">B9479_007772</name>
</gene>
<accession>A0A5D3ALI9</accession>
<dbReference type="AlphaFoldDB" id="A0A5D3ALI9"/>
<evidence type="ECO:0000313" key="3">
    <source>
        <dbReference type="Proteomes" id="UP000322245"/>
    </source>
</evidence>
<dbReference type="Proteomes" id="UP000322245">
    <property type="component" value="Unassembled WGS sequence"/>
</dbReference>
<proteinExistence type="predicted"/>
<sequence>MSSPPASAVMSQEEVQSHVDKALSKLEESWKIVARTSELSHMMYNKTLVKGSDDDSDDSDEREQYRRNLIRQSFYNETNKRITNRIKYTTDGAFPRTDIAGTSRSPLHVDVSSVFAEGQEDPQEWLDDFAGSVLQEGLDNMVNNAAMGYTDPSIASQVISGPIVQHLYYEVIEKGVKDAMKGYEDSCKDMSVEQLQDKLKDMSGLRPGQPLSLWQSLARWSTKSVGHISGQTKGNYVVEESPFSLISLDDTNKSLRKKLTKREAEFESRFGSAPPESLEPENLSESARADAERIPFFVRQRISNFQPSETLTNNLFKIYESNNGIQPPEEQDILPALSISAPQVPIARLASNLHDSRIFFFQGVDRFASAVSNDPSWKPFKRAGMVPDDTFIDWNKVDFRLVEEADIDAPTKIQDLWPKSIEDVTSAGHVQEYEEMTADQEKSEKGESSLTEEDFSYLTR</sequence>
<dbReference type="EMBL" id="NIDF01000204">
    <property type="protein sequence ID" value="TYJ51652.1"/>
    <property type="molecule type" value="Genomic_DNA"/>
</dbReference>
<feature type="region of interest" description="Disordered" evidence="1">
    <location>
        <begin position="435"/>
        <end position="460"/>
    </location>
</feature>
<evidence type="ECO:0000313" key="2">
    <source>
        <dbReference type="EMBL" id="TYJ51652.1"/>
    </source>
</evidence>